<evidence type="ECO:0000256" key="2">
    <source>
        <dbReference type="ARBA" id="ARBA00022801"/>
    </source>
</evidence>
<dbReference type="GO" id="GO:0008422">
    <property type="term" value="F:beta-glucosidase activity"/>
    <property type="evidence" value="ECO:0007669"/>
    <property type="project" value="TreeGrafter"/>
</dbReference>
<dbReference type="FunFam" id="3.20.20.80:FF:000004">
    <property type="entry name" value="Beta-glucosidase 6-phospho-beta-glucosidase"/>
    <property type="match status" value="1"/>
</dbReference>
<dbReference type="PANTHER" id="PTHR10353">
    <property type="entry name" value="GLYCOSYL HYDROLASE"/>
    <property type="match status" value="1"/>
</dbReference>
<dbReference type="PROSITE" id="PS00653">
    <property type="entry name" value="GLYCOSYL_HYDROL_F1_2"/>
    <property type="match status" value="1"/>
</dbReference>
<evidence type="ECO:0000256" key="1">
    <source>
        <dbReference type="ARBA" id="ARBA00010838"/>
    </source>
</evidence>
<dbReference type="PANTHER" id="PTHR10353:SF136">
    <property type="entry name" value="ARYL-PHOSPHO-BETA-D-GLUCOSIDASE BGLC"/>
    <property type="match status" value="1"/>
</dbReference>
<comment type="caution">
    <text evidence="5">The sequence shown here is derived from an EMBL/GenBank/DDBJ whole genome shotgun (WGS) entry which is preliminary data.</text>
</comment>
<evidence type="ECO:0000256" key="3">
    <source>
        <dbReference type="ARBA" id="ARBA00023295"/>
    </source>
</evidence>
<keyword evidence="6" id="KW-1185">Reference proteome</keyword>
<reference evidence="5 6" key="1">
    <citation type="submission" date="2016-09" db="EMBL/GenBank/DDBJ databases">
        <title>Xenorhabdus thuongxuanensis sp. nov. and Xenorhabdus eapokensis sp. nov., isolated from Steinernema species.</title>
        <authorList>
            <person name="Kaempfer P."/>
            <person name="Tobias N.J."/>
            <person name="Phan Ke L."/>
            <person name="Bode H.B."/>
            <person name="Glaeser S.P."/>
        </authorList>
    </citation>
    <scope>NUCLEOTIDE SEQUENCE [LARGE SCALE GENOMIC DNA]</scope>
    <source>
        <strain evidence="5 6">DL20</strain>
    </source>
</reference>
<sequence>MIKNNELFPENFLWGASTSAYQVEGAAETYGKKLSQQDVINNNPGFADTHITSDHYHRYKEDIALMKELGLKSYRFSIAWSRIFPDGIGKVNDKGVEFYHNLIDELLKNGITPIPTLYHYDMPMALVEKYHGWINRQSVADFAYYAEFVIKEFSKKVQYWLTINEQSIIVQFWTKKCLIPEHFLHDEQLKYQINHHMNLAHAIACKLVHQWVPNGLVGAALGYSAIYPLTSKPEDNLAAQNANDLRNYYFTDIYLKGHYNQSALIYLKNHGLAPHIEVGDMELIKEGYSDFLAINYYCSHAAAAAEKGAQRRMDGFNPTGIKGQIDGHEIQPDFYQIHKNPHLDTTDWDWAVDPIGLEYLLRDLYTRYQKPLMITENGFGADDKLESDGAIHDDYRINYIQQHINAIKRAMDYGVKVISYNPWSFIDLLSTSNGYKKRYGFVYVNRTDKDIKDLSRYKKDSFYWYQNAIQTRGCSLKKS</sequence>
<dbReference type="Pfam" id="PF00232">
    <property type="entry name" value="Glyco_hydro_1"/>
    <property type="match status" value="1"/>
</dbReference>
<gene>
    <name evidence="5" type="ORF">Xedl_01100</name>
</gene>
<keyword evidence="2 5" id="KW-0378">Hydrolase</keyword>
<dbReference type="RefSeq" id="WP_074022819.1">
    <property type="nucleotide sequence ID" value="NZ_CAWNAG010000158.1"/>
</dbReference>
<evidence type="ECO:0000313" key="6">
    <source>
        <dbReference type="Proteomes" id="UP000186268"/>
    </source>
</evidence>
<dbReference type="SUPFAM" id="SSF51445">
    <property type="entry name" value="(Trans)glycosidases"/>
    <property type="match status" value="1"/>
</dbReference>
<evidence type="ECO:0000256" key="4">
    <source>
        <dbReference type="RuleBase" id="RU003690"/>
    </source>
</evidence>
<dbReference type="AlphaFoldDB" id="A0A1Q5TVR3"/>
<dbReference type="PRINTS" id="PR00131">
    <property type="entry name" value="GLHYDRLASE1"/>
</dbReference>
<evidence type="ECO:0000313" key="5">
    <source>
        <dbReference type="EMBL" id="OKP04331.1"/>
    </source>
</evidence>
<dbReference type="InterPro" id="IPR001360">
    <property type="entry name" value="Glyco_hydro_1"/>
</dbReference>
<keyword evidence="3" id="KW-0326">Glycosidase</keyword>
<dbReference type="InterPro" id="IPR033132">
    <property type="entry name" value="GH_1_N_CS"/>
</dbReference>
<dbReference type="Proteomes" id="UP000186268">
    <property type="component" value="Unassembled WGS sequence"/>
</dbReference>
<proteinExistence type="inferred from homology"/>
<dbReference type="STRING" id="1873482.Xedl_01100"/>
<comment type="similarity">
    <text evidence="1 4">Belongs to the glycosyl hydrolase 1 family.</text>
</comment>
<dbReference type="GO" id="GO:0005829">
    <property type="term" value="C:cytosol"/>
    <property type="evidence" value="ECO:0007669"/>
    <property type="project" value="TreeGrafter"/>
</dbReference>
<dbReference type="InterPro" id="IPR017853">
    <property type="entry name" value="GH"/>
</dbReference>
<organism evidence="5 6">
    <name type="scientific">Xenorhabdus eapokensis</name>
    <dbReference type="NCBI Taxonomy" id="1873482"/>
    <lineage>
        <taxon>Bacteria</taxon>
        <taxon>Pseudomonadati</taxon>
        <taxon>Pseudomonadota</taxon>
        <taxon>Gammaproteobacteria</taxon>
        <taxon>Enterobacterales</taxon>
        <taxon>Morganellaceae</taxon>
        <taxon>Xenorhabdus</taxon>
    </lineage>
</organism>
<name>A0A1Q5TVR3_9GAMM</name>
<dbReference type="Gene3D" id="3.20.20.80">
    <property type="entry name" value="Glycosidases"/>
    <property type="match status" value="1"/>
</dbReference>
<protein>
    <submittedName>
        <fullName evidence="5">Glycosyl hydrolase</fullName>
    </submittedName>
</protein>
<dbReference type="EMBL" id="MKGQ01000005">
    <property type="protein sequence ID" value="OKP04331.1"/>
    <property type="molecule type" value="Genomic_DNA"/>
</dbReference>
<dbReference type="GO" id="GO:0016052">
    <property type="term" value="P:carbohydrate catabolic process"/>
    <property type="evidence" value="ECO:0007669"/>
    <property type="project" value="TreeGrafter"/>
</dbReference>
<dbReference type="OrthoDB" id="9765195at2"/>
<accession>A0A1Q5TVR3</accession>